<organism evidence="5 6">
    <name type="scientific">Byssothecium circinans</name>
    <dbReference type="NCBI Taxonomy" id="147558"/>
    <lineage>
        <taxon>Eukaryota</taxon>
        <taxon>Fungi</taxon>
        <taxon>Dikarya</taxon>
        <taxon>Ascomycota</taxon>
        <taxon>Pezizomycotina</taxon>
        <taxon>Dothideomycetes</taxon>
        <taxon>Pleosporomycetidae</taxon>
        <taxon>Pleosporales</taxon>
        <taxon>Massarineae</taxon>
        <taxon>Massarinaceae</taxon>
        <taxon>Byssothecium</taxon>
    </lineage>
</organism>
<evidence type="ECO:0000313" key="6">
    <source>
        <dbReference type="Proteomes" id="UP000800035"/>
    </source>
</evidence>
<evidence type="ECO:0000313" key="5">
    <source>
        <dbReference type="EMBL" id="KAF1958239.1"/>
    </source>
</evidence>
<dbReference type="Proteomes" id="UP000800035">
    <property type="component" value="Unassembled WGS sequence"/>
</dbReference>
<name>A0A6A5U2P9_9PLEO</name>
<keyword evidence="6" id="KW-1185">Reference proteome</keyword>
<dbReference type="PANTHER" id="PTHR43150">
    <property type="entry name" value="HYPERKINETIC, ISOFORM M"/>
    <property type="match status" value="1"/>
</dbReference>
<comment type="similarity">
    <text evidence="1">Belongs to the shaker potassium channel beta subunit family.</text>
</comment>
<reference evidence="5" key="1">
    <citation type="journal article" date="2020" name="Stud. Mycol.">
        <title>101 Dothideomycetes genomes: a test case for predicting lifestyles and emergence of pathogens.</title>
        <authorList>
            <person name="Haridas S."/>
            <person name="Albert R."/>
            <person name="Binder M."/>
            <person name="Bloem J."/>
            <person name="Labutti K."/>
            <person name="Salamov A."/>
            <person name="Andreopoulos B."/>
            <person name="Baker S."/>
            <person name="Barry K."/>
            <person name="Bills G."/>
            <person name="Bluhm B."/>
            <person name="Cannon C."/>
            <person name="Castanera R."/>
            <person name="Culley D."/>
            <person name="Daum C."/>
            <person name="Ezra D."/>
            <person name="Gonzalez J."/>
            <person name="Henrissat B."/>
            <person name="Kuo A."/>
            <person name="Liang C."/>
            <person name="Lipzen A."/>
            <person name="Lutzoni F."/>
            <person name="Magnuson J."/>
            <person name="Mondo S."/>
            <person name="Nolan M."/>
            <person name="Ohm R."/>
            <person name="Pangilinan J."/>
            <person name="Park H.-J."/>
            <person name="Ramirez L."/>
            <person name="Alfaro M."/>
            <person name="Sun H."/>
            <person name="Tritt A."/>
            <person name="Yoshinaga Y."/>
            <person name="Zwiers L.-H."/>
            <person name="Turgeon B."/>
            <person name="Goodwin S."/>
            <person name="Spatafora J."/>
            <person name="Crous P."/>
            <person name="Grigoriev I."/>
        </authorList>
    </citation>
    <scope>NUCLEOTIDE SEQUENCE</scope>
    <source>
        <strain evidence="5">CBS 675.92</strain>
    </source>
</reference>
<keyword evidence="3" id="KW-0560">Oxidoreductase</keyword>
<dbReference type="PANTHER" id="PTHR43150:SF6">
    <property type="entry name" value="VIC POTASSIUM ION CHANNEL, BETA SUBUNIT (EUROFUNG)"/>
    <property type="match status" value="1"/>
</dbReference>
<dbReference type="GO" id="GO:0016491">
    <property type="term" value="F:oxidoreductase activity"/>
    <property type="evidence" value="ECO:0007669"/>
    <property type="project" value="UniProtKB-KW"/>
</dbReference>
<evidence type="ECO:0000256" key="1">
    <source>
        <dbReference type="ARBA" id="ARBA00006515"/>
    </source>
</evidence>
<dbReference type="SUPFAM" id="SSF51430">
    <property type="entry name" value="NAD(P)-linked oxidoreductase"/>
    <property type="match status" value="1"/>
</dbReference>
<dbReference type="Gene3D" id="3.20.20.100">
    <property type="entry name" value="NADP-dependent oxidoreductase domain"/>
    <property type="match status" value="1"/>
</dbReference>
<dbReference type="InterPro" id="IPR036812">
    <property type="entry name" value="NAD(P)_OxRdtase_dom_sf"/>
</dbReference>
<proteinExistence type="inferred from homology"/>
<feature type="domain" description="NADP-dependent oxidoreductase" evidence="4">
    <location>
        <begin position="26"/>
        <end position="342"/>
    </location>
</feature>
<dbReference type="InterPro" id="IPR005399">
    <property type="entry name" value="K_chnl_volt-dep_bsu_KCNAB-rel"/>
</dbReference>
<dbReference type="AlphaFoldDB" id="A0A6A5U2P9"/>
<dbReference type="PRINTS" id="PR01577">
    <property type="entry name" value="KCNABCHANNEL"/>
</dbReference>
<gene>
    <name evidence="5" type="ORF">CC80DRAFT_490845</name>
</gene>
<dbReference type="OrthoDB" id="1720422at2759"/>
<sequence>MTTPPSDLPEMEYRFLGRSGLQVSAISLGGWLTYGGHVDDEKTFACLKAAYDAGINFFDAAEGYANGESELVMGRAIKHFGWKRCDIVVSTKIYWGSHNSALPPPRSKINTLGLSRKHLVEGTAASLARLQLDYVDILYAHRPDRHTPIEETVRAFNYLISTGKTLYWGTSEWLASEIEEAWAVADRLGLIGPVVEQPGYSLLRRGKVDEEFKNAKLYTRRGLGLTIFSPLAGGLLTGKYIDGVPEDSRFKTSTDPVVRNLAKAVGGKEWNEQQEKVRKLVGVAERLGTDVVTLSMAWVLVNKDVSSAITGASRPEQIWQTVRAVEVYKRLGEEVLEEIEGIVGNKPEGVTPRFGV</sequence>
<dbReference type="EMBL" id="ML976987">
    <property type="protein sequence ID" value="KAF1958239.1"/>
    <property type="molecule type" value="Genomic_DNA"/>
</dbReference>
<evidence type="ECO:0000256" key="2">
    <source>
        <dbReference type="ARBA" id="ARBA00022857"/>
    </source>
</evidence>
<accession>A0A6A5U2P9</accession>
<evidence type="ECO:0000256" key="3">
    <source>
        <dbReference type="ARBA" id="ARBA00023002"/>
    </source>
</evidence>
<keyword evidence="2" id="KW-0521">NADP</keyword>
<dbReference type="InterPro" id="IPR023210">
    <property type="entry name" value="NADP_OxRdtase_dom"/>
</dbReference>
<evidence type="ECO:0000259" key="4">
    <source>
        <dbReference type="Pfam" id="PF00248"/>
    </source>
</evidence>
<protein>
    <submittedName>
        <fullName evidence="5">Aldo/keto reductase</fullName>
    </submittedName>
</protein>
<dbReference type="Pfam" id="PF00248">
    <property type="entry name" value="Aldo_ket_red"/>
    <property type="match status" value="1"/>
</dbReference>